<protein>
    <submittedName>
        <fullName evidence="1">Uncharacterized protein</fullName>
    </submittedName>
</protein>
<proteinExistence type="predicted"/>
<name>A0A517QE24_9PLAN</name>
<evidence type="ECO:0000313" key="1">
    <source>
        <dbReference type="EMBL" id="QDT29881.1"/>
    </source>
</evidence>
<gene>
    <name evidence="1" type="ORF">Enr10x_52380</name>
</gene>
<accession>A0A517QE24</accession>
<keyword evidence="2" id="KW-1185">Reference proteome</keyword>
<sequence length="96" mass="10229">MASFFVVTTFDLKDASSADYDCAEKNLNAVGLSKTLKSGTVNLPYNTFAGQFTGKDAPSVRDFVRTKAKAALNKCGLSGNLFVSVGGDWTWGSTTF</sequence>
<dbReference type="EMBL" id="CP037421">
    <property type="protein sequence ID" value="QDT29881.1"/>
    <property type="molecule type" value="Genomic_DNA"/>
</dbReference>
<evidence type="ECO:0000313" key="2">
    <source>
        <dbReference type="Proteomes" id="UP000315647"/>
    </source>
</evidence>
<dbReference type="RefSeq" id="WP_145451787.1">
    <property type="nucleotide sequence ID" value="NZ_CP037421.1"/>
</dbReference>
<organism evidence="1 2">
    <name type="scientific">Gimesia panareensis</name>
    <dbReference type="NCBI Taxonomy" id="2527978"/>
    <lineage>
        <taxon>Bacteria</taxon>
        <taxon>Pseudomonadati</taxon>
        <taxon>Planctomycetota</taxon>
        <taxon>Planctomycetia</taxon>
        <taxon>Planctomycetales</taxon>
        <taxon>Planctomycetaceae</taxon>
        <taxon>Gimesia</taxon>
    </lineage>
</organism>
<dbReference type="Proteomes" id="UP000315647">
    <property type="component" value="Chromosome"/>
</dbReference>
<dbReference type="AlphaFoldDB" id="A0A517QE24"/>
<reference evidence="1 2" key="1">
    <citation type="submission" date="2019-03" db="EMBL/GenBank/DDBJ databases">
        <title>Deep-cultivation of Planctomycetes and their phenomic and genomic characterization uncovers novel biology.</title>
        <authorList>
            <person name="Wiegand S."/>
            <person name="Jogler M."/>
            <person name="Boedeker C."/>
            <person name="Pinto D."/>
            <person name="Vollmers J."/>
            <person name="Rivas-Marin E."/>
            <person name="Kohn T."/>
            <person name="Peeters S.H."/>
            <person name="Heuer A."/>
            <person name="Rast P."/>
            <person name="Oberbeckmann S."/>
            <person name="Bunk B."/>
            <person name="Jeske O."/>
            <person name="Meyerdierks A."/>
            <person name="Storesund J.E."/>
            <person name="Kallscheuer N."/>
            <person name="Luecker S."/>
            <person name="Lage O.M."/>
            <person name="Pohl T."/>
            <person name="Merkel B.J."/>
            <person name="Hornburger P."/>
            <person name="Mueller R.-W."/>
            <person name="Bruemmer F."/>
            <person name="Labrenz M."/>
            <person name="Spormann A.M."/>
            <person name="Op den Camp H."/>
            <person name="Overmann J."/>
            <person name="Amann R."/>
            <person name="Jetten M.S.M."/>
            <person name="Mascher T."/>
            <person name="Medema M.H."/>
            <person name="Devos D.P."/>
            <person name="Kaster A.-K."/>
            <person name="Ovreas L."/>
            <person name="Rohde M."/>
            <person name="Galperin M.Y."/>
            <person name="Jogler C."/>
        </authorList>
    </citation>
    <scope>NUCLEOTIDE SEQUENCE [LARGE SCALE GENOMIC DNA]</scope>
    <source>
        <strain evidence="1 2">Enr10</strain>
    </source>
</reference>